<accession>A0A6J7GEY7</accession>
<dbReference type="Pfam" id="PF20434">
    <property type="entry name" value="BD-FAE"/>
    <property type="match status" value="1"/>
</dbReference>
<feature type="transmembrane region" description="Helical" evidence="3">
    <location>
        <begin position="15"/>
        <end position="37"/>
    </location>
</feature>
<feature type="domain" description="BD-FAE-like" evidence="4">
    <location>
        <begin position="86"/>
        <end position="284"/>
    </location>
</feature>
<keyword evidence="3" id="KW-0812">Transmembrane</keyword>
<dbReference type="EMBL" id="CAFBMB010000084">
    <property type="protein sequence ID" value="CAB4903555.1"/>
    <property type="molecule type" value="Genomic_DNA"/>
</dbReference>
<dbReference type="PROSITE" id="PS01174">
    <property type="entry name" value="LIPASE_GDXG_SER"/>
    <property type="match status" value="1"/>
</dbReference>
<dbReference type="Gene3D" id="3.40.50.1820">
    <property type="entry name" value="alpha/beta hydrolase"/>
    <property type="match status" value="1"/>
</dbReference>
<evidence type="ECO:0000256" key="1">
    <source>
        <dbReference type="ARBA" id="ARBA00010515"/>
    </source>
</evidence>
<dbReference type="InterPro" id="IPR050300">
    <property type="entry name" value="GDXG_lipolytic_enzyme"/>
</dbReference>
<keyword evidence="3" id="KW-0472">Membrane</keyword>
<dbReference type="SUPFAM" id="SSF53474">
    <property type="entry name" value="alpha/beta-Hydrolases"/>
    <property type="match status" value="1"/>
</dbReference>
<dbReference type="AlphaFoldDB" id="A0A6J7GEY7"/>
<comment type="similarity">
    <text evidence="1">Belongs to the 'GDXG' lipolytic enzyme family.</text>
</comment>
<protein>
    <submittedName>
        <fullName evidence="5">Unannotated protein</fullName>
    </submittedName>
</protein>
<name>A0A6J7GEY7_9ZZZZ</name>
<keyword evidence="3" id="KW-1133">Transmembrane helix</keyword>
<proteinExistence type="inferred from homology"/>
<dbReference type="InterPro" id="IPR033140">
    <property type="entry name" value="Lipase_GDXG_put_SER_AS"/>
</dbReference>
<dbReference type="InterPro" id="IPR029058">
    <property type="entry name" value="AB_hydrolase_fold"/>
</dbReference>
<dbReference type="PANTHER" id="PTHR48081">
    <property type="entry name" value="AB HYDROLASE SUPERFAMILY PROTEIN C4A8.06C"/>
    <property type="match status" value="1"/>
</dbReference>
<sequence length="346" mass="37468">MDNDSRVFPKPRRFIAFWWTLGIISILVLGNIVAFQVSPWPGAMIVRQVFTSTAASVTKIMAPFAPDNVHSTFDVDYKPGAPKAQLDVFWPDGTSKALPTIVWTHGGAWISGSKSNNTAYYQLLASHGYTVVGLNYAYGPETKYPGAVFEINDALAFLVAHAAEYNIDPNNLFLAGDSAGGQLTSQIAALTTNPAYANEMSFTPALASNQIRGLILNCGVYDLNTFFGGKGIVGWGDGVTIWAYTGQQVSESNNAMKQMSTINYVTADFPPSYITGGNADPLTKGNSKPFAAKLESLGVDVTTLFWPADYTPPLPHEYQFRLNLDAAQTSLTQSLAFVQQHTLSPK</sequence>
<evidence type="ECO:0000256" key="3">
    <source>
        <dbReference type="SAM" id="Phobius"/>
    </source>
</evidence>
<keyword evidence="2" id="KW-0378">Hydrolase</keyword>
<dbReference type="GO" id="GO:0016787">
    <property type="term" value="F:hydrolase activity"/>
    <property type="evidence" value="ECO:0007669"/>
    <property type="project" value="UniProtKB-KW"/>
</dbReference>
<gene>
    <name evidence="5" type="ORF">UFOPK3516_01061</name>
</gene>
<organism evidence="5">
    <name type="scientific">freshwater metagenome</name>
    <dbReference type="NCBI Taxonomy" id="449393"/>
    <lineage>
        <taxon>unclassified sequences</taxon>
        <taxon>metagenomes</taxon>
        <taxon>ecological metagenomes</taxon>
    </lineage>
</organism>
<reference evidence="5" key="1">
    <citation type="submission" date="2020-05" db="EMBL/GenBank/DDBJ databases">
        <authorList>
            <person name="Chiriac C."/>
            <person name="Salcher M."/>
            <person name="Ghai R."/>
            <person name="Kavagutti S V."/>
        </authorList>
    </citation>
    <scope>NUCLEOTIDE SEQUENCE</scope>
</reference>
<dbReference type="InterPro" id="IPR049492">
    <property type="entry name" value="BD-FAE-like_dom"/>
</dbReference>
<evidence type="ECO:0000313" key="5">
    <source>
        <dbReference type="EMBL" id="CAB4903555.1"/>
    </source>
</evidence>
<evidence type="ECO:0000256" key="2">
    <source>
        <dbReference type="ARBA" id="ARBA00022801"/>
    </source>
</evidence>
<evidence type="ECO:0000259" key="4">
    <source>
        <dbReference type="Pfam" id="PF20434"/>
    </source>
</evidence>